<gene>
    <name evidence="2" type="ORF">AW08_01623</name>
</gene>
<dbReference type="PATRIC" id="fig|1454001.3.peg.1545"/>
<accession>A0A011ME32</accession>
<dbReference type="Proteomes" id="UP000020218">
    <property type="component" value="Unassembled WGS sequence"/>
</dbReference>
<feature type="transmembrane region" description="Helical" evidence="1">
    <location>
        <begin position="283"/>
        <end position="301"/>
    </location>
</feature>
<keyword evidence="1" id="KW-0472">Membrane</keyword>
<reference evidence="2" key="1">
    <citation type="submission" date="2014-02" db="EMBL/GenBank/DDBJ databases">
        <title>Expanding our view of genomic diversity in Candidatus Accumulibacter clades.</title>
        <authorList>
            <person name="Skennerton C.T."/>
            <person name="Barr J.J."/>
            <person name="Slater F.R."/>
            <person name="Bond P.L."/>
            <person name="Tyson G.W."/>
        </authorList>
    </citation>
    <scope>NUCLEOTIDE SEQUENCE [LARGE SCALE GENOMIC DNA]</scope>
</reference>
<protein>
    <submittedName>
        <fullName evidence="2">Lipid A core-O-antigen ligase</fullName>
    </submittedName>
</protein>
<sequence>MILLHGALAILSGALAASIALSHPLWPASLALALLVWCVVVCLSPVVWLAVLPAVLPLAGFSPWTGWIGVEEFDLFCLGAAAGSLSRLVLQRLWPARWLRAAERNAGGFGDERLAGGILSLPAASLPRLPLSPDCRRRLAGCALALLAASSLAAVWRGMIAAGGPPVDWFEGYEDPLNCLRVAKSLFLVLLLLPSLCHLLRCQPRSSMRCLAAGTVAGLAVVALAALWERLAHPGLLDFTTAYRTTALFWEMHVGGAALDAFLALTLPFAVRPVLRAVAPGSWLAAALLAVLACYACLTSFSRALYLGVAVAVAVLVCSHVRQAAMAGSAGSGRRRLPRWQQRANRVLAGILLAEVLLVAGIGEFMSSRLASGERDFVGRLTHWQEGLGLLQDGSDILFGRGSGRFPADYSAQVAGREMPGRLHLMDEAEGRHLGLQGAHWLAPQRGRWELLQRVPAPLAGSYRLRLAVRSLQPAVLVASVCHQHLLYAAACAESTVFSPGGGGQWREFELSLHGSAGLPASRQLPVPGFFSLRLLGPAGFVEIDALSLIDGNGSQLLANGDFSQGLAGWFFAARHYFLPWHVDSLYLEMLIDQGVIGLSLLLVLVVLAIVNLCGLCRRQHELAPYLLAALLACMATGVFVSVLDMPRVAFLFYLFLCCALFVNERPLASVPSPAGSDKAPELLCRV</sequence>
<dbReference type="EMBL" id="JFAX01000007">
    <property type="protein sequence ID" value="EXI68018.1"/>
    <property type="molecule type" value="Genomic_DNA"/>
</dbReference>
<dbReference type="PANTHER" id="PTHR37422:SF13">
    <property type="entry name" value="LIPOPOLYSACCHARIDE BIOSYNTHESIS PROTEIN PA4999-RELATED"/>
    <property type="match status" value="1"/>
</dbReference>
<feature type="transmembrane region" description="Helical" evidence="1">
    <location>
        <begin position="211"/>
        <end position="228"/>
    </location>
</feature>
<keyword evidence="3" id="KW-1185">Reference proteome</keyword>
<feature type="transmembrane region" description="Helical" evidence="1">
    <location>
        <begin position="346"/>
        <end position="366"/>
    </location>
</feature>
<name>A0A011ME32_9PROT</name>
<evidence type="ECO:0000313" key="3">
    <source>
        <dbReference type="Proteomes" id="UP000020218"/>
    </source>
</evidence>
<feature type="transmembrane region" description="Helical" evidence="1">
    <location>
        <begin position="248"/>
        <end position="271"/>
    </location>
</feature>
<feature type="transmembrane region" description="Helical" evidence="1">
    <location>
        <begin position="32"/>
        <end position="61"/>
    </location>
</feature>
<keyword evidence="1" id="KW-1133">Transmembrane helix</keyword>
<feature type="transmembrane region" description="Helical" evidence="1">
    <location>
        <begin position="307"/>
        <end position="325"/>
    </location>
</feature>
<dbReference type="AlphaFoldDB" id="A0A011ME32"/>
<organism evidence="2 3">
    <name type="scientific">Candidatus Accumulibacter adjunctus</name>
    <dbReference type="NCBI Taxonomy" id="1454001"/>
    <lineage>
        <taxon>Bacteria</taxon>
        <taxon>Pseudomonadati</taxon>
        <taxon>Pseudomonadota</taxon>
        <taxon>Betaproteobacteria</taxon>
        <taxon>Candidatus Accumulibacter</taxon>
    </lineage>
</organism>
<keyword evidence="2" id="KW-0436">Ligase</keyword>
<evidence type="ECO:0000313" key="2">
    <source>
        <dbReference type="EMBL" id="EXI68018.1"/>
    </source>
</evidence>
<comment type="caution">
    <text evidence="2">The sequence shown here is derived from an EMBL/GenBank/DDBJ whole genome shotgun (WGS) entry which is preliminary data.</text>
</comment>
<dbReference type="STRING" id="1454001.AW08_01623"/>
<proteinExistence type="predicted"/>
<feature type="transmembrane region" description="Helical" evidence="1">
    <location>
        <begin position="595"/>
        <end position="616"/>
    </location>
</feature>
<feature type="transmembrane region" description="Helical" evidence="1">
    <location>
        <begin position="623"/>
        <end position="643"/>
    </location>
</feature>
<dbReference type="InterPro" id="IPR051533">
    <property type="entry name" value="WaaL-like"/>
</dbReference>
<dbReference type="PANTHER" id="PTHR37422">
    <property type="entry name" value="TEICHURONIC ACID BIOSYNTHESIS PROTEIN TUAE"/>
    <property type="match status" value="1"/>
</dbReference>
<feature type="transmembrane region" description="Helical" evidence="1">
    <location>
        <begin position="143"/>
        <end position="162"/>
    </location>
</feature>
<evidence type="ECO:0000256" key="1">
    <source>
        <dbReference type="SAM" id="Phobius"/>
    </source>
</evidence>
<dbReference type="GO" id="GO:0016874">
    <property type="term" value="F:ligase activity"/>
    <property type="evidence" value="ECO:0007669"/>
    <property type="project" value="UniProtKB-KW"/>
</dbReference>
<feature type="transmembrane region" description="Helical" evidence="1">
    <location>
        <begin position="182"/>
        <end position="199"/>
    </location>
</feature>
<dbReference type="Gene3D" id="2.60.120.260">
    <property type="entry name" value="Galactose-binding domain-like"/>
    <property type="match status" value="1"/>
</dbReference>
<keyword evidence="1" id="KW-0812">Transmembrane</keyword>